<dbReference type="InterPro" id="IPR029058">
    <property type="entry name" value="AB_hydrolase_fold"/>
</dbReference>
<dbReference type="EMBL" id="CACRUE010000005">
    <property type="protein sequence ID" value="VYT65292.1"/>
    <property type="molecule type" value="Genomic_DNA"/>
</dbReference>
<protein>
    <submittedName>
        <fullName evidence="3">Alpha/beta hydrolase family protein</fullName>
    </submittedName>
</protein>
<keyword evidence="1" id="KW-0812">Transmembrane</keyword>
<proteinExistence type="predicted"/>
<name>A0A6N2YIF4_9FIRM</name>
<keyword evidence="3" id="KW-0378">Hydrolase</keyword>
<sequence length="233" mass="25626">MTAKKSYFKKVLIGLFVVILICIGGFYIYASDYYHAKDYEVSNIKVEQQDNYTVYGDTNSKTGLIFYPGGKVEAKAYEPILAGLAEKGICVVLVEMPFNLAVLDSSAADCVINEFTNIQNWYIGGHSLGGAMAASYAANYQDKLKGLVLLAAYPTKELDIPVLSIYGSEDGVLNREKYSDSIKNANNLSEIVIDGGNHAQFGNYGEQSGDNSAKISSEKQWNETIKEILNFMK</sequence>
<accession>A0A6N2YIF4</accession>
<feature type="domain" description="Alpha/beta hydrolase fold-5" evidence="2">
    <location>
        <begin position="63"/>
        <end position="222"/>
    </location>
</feature>
<evidence type="ECO:0000256" key="1">
    <source>
        <dbReference type="SAM" id="Phobius"/>
    </source>
</evidence>
<dbReference type="Gene3D" id="3.40.50.1820">
    <property type="entry name" value="alpha/beta hydrolase"/>
    <property type="match status" value="1"/>
</dbReference>
<gene>
    <name evidence="3" type="ORF">IBLFYP30_00828</name>
</gene>
<evidence type="ECO:0000259" key="2">
    <source>
        <dbReference type="Pfam" id="PF12695"/>
    </source>
</evidence>
<keyword evidence="1" id="KW-0472">Membrane</keyword>
<organism evidence="3">
    <name type="scientific">Intestinibacter bartlettii</name>
    <dbReference type="NCBI Taxonomy" id="261299"/>
    <lineage>
        <taxon>Bacteria</taxon>
        <taxon>Bacillati</taxon>
        <taxon>Bacillota</taxon>
        <taxon>Clostridia</taxon>
        <taxon>Peptostreptococcales</taxon>
        <taxon>Peptostreptococcaceae</taxon>
        <taxon>Intestinibacter</taxon>
    </lineage>
</organism>
<dbReference type="AlphaFoldDB" id="A0A6N2YIF4"/>
<dbReference type="Pfam" id="PF12695">
    <property type="entry name" value="Abhydrolase_5"/>
    <property type="match status" value="1"/>
</dbReference>
<feature type="transmembrane region" description="Helical" evidence="1">
    <location>
        <begin position="12"/>
        <end position="30"/>
    </location>
</feature>
<dbReference type="PANTHER" id="PTHR42886">
    <property type="entry name" value="RE40534P-RELATED"/>
    <property type="match status" value="1"/>
</dbReference>
<keyword evidence="1" id="KW-1133">Transmembrane helix</keyword>
<dbReference type="PANTHER" id="PTHR42886:SF29">
    <property type="entry name" value="PUMMELIG, ISOFORM A"/>
    <property type="match status" value="1"/>
</dbReference>
<dbReference type="SUPFAM" id="SSF53474">
    <property type="entry name" value="alpha/beta-Hydrolases"/>
    <property type="match status" value="1"/>
</dbReference>
<dbReference type="GO" id="GO:0016787">
    <property type="term" value="F:hydrolase activity"/>
    <property type="evidence" value="ECO:0007669"/>
    <property type="project" value="UniProtKB-KW"/>
</dbReference>
<evidence type="ECO:0000313" key="3">
    <source>
        <dbReference type="EMBL" id="VYT65292.1"/>
    </source>
</evidence>
<dbReference type="RefSeq" id="WP_024037241.1">
    <property type="nucleotide sequence ID" value="NZ_CACRUE010000005.1"/>
</dbReference>
<reference evidence="3" key="1">
    <citation type="submission" date="2019-11" db="EMBL/GenBank/DDBJ databases">
        <authorList>
            <person name="Feng L."/>
        </authorList>
    </citation>
    <scope>NUCLEOTIDE SEQUENCE</scope>
    <source>
        <strain evidence="3">IbartlettiiLFYP30</strain>
    </source>
</reference>
<dbReference type="InterPro" id="IPR029059">
    <property type="entry name" value="AB_hydrolase_5"/>
</dbReference>